<name>A0AAU9KQA0_9CILI</name>
<reference evidence="1" key="1">
    <citation type="submission" date="2021-09" db="EMBL/GenBank/DDBJ databases">
        <authorList>
            <consortium name="AG Swart"/>
            <person name="Singh M."/>
            <person name="Singh A."/>
            <person name="Seah K."/>
            <person name="Emmerich C."/>
        </authorList>
    </citation>
    <scope>NUCLEOTIDE SEQUENCE</scope>
    <source>
        <strain evidence="1">ATCC30299</strain>
    </source>
</reference>
<gene>
    <name evidence="1" type="ORF">BSTOLATCC_MIC63902</name>
</gene>
<dbReference type="InterPro" id="IPR000048">
    <property type="entry name" value="IQ_motif_EF-hand-BS"/>
</dbReference>
<proteinExistence type="predicted"/>
<dbReference type="Pfam" id="PF00612">
    <property type="entry name" value="IQ"/>
    <property type="match status" value="1"/>
</dbReference>
<dbReference type="Gene3D" id="1.20.5.190">
    <property type="match status" value="1"/>
</dbReference>
<dbReference type="EMBL" id="CAJZBQ010000062">
    <property type="protein sequence ID" value="CAG9335429.1"/>
    <property type="molecule type" value="Genomic_DNA"/>
</dbReference>
<keyword evidence="2" id="KW-1185">Reference proteome</keyword>
<comment type="caution">
    <text evidence="1">The sequence shown here is derived from an EMBL/GenBank/DDBJ whole genome shotgun (WGS) entry which is preliminary data.</text>
</comment>
<evidence type="ECO:0000313" key="1">
    <source>
        <dbReference type="EMBL" id="CAG9335429.1"/>
    </source>
</evidence>
<sequence length="569" mass="67564">MNNRVKPISLSKKIQGTNSMKEIVKQNQFTNELLRICISRAEELAIIKAISERKSGKLRMQIKLAEKTLLEAEYKEEWRLTKEDSILAMLAFTKFEAQPSKKQLEKISRKMMRINMQFEDDITESEKNLSEIHVNSLMNTKICAENTYFSYDDNGETLVTVPQGNINVISLKEQYSKVMKILESCLYGDNINVYNLFSHCVNYGRQIFDCEVKRQKITIEQGMTGTVPLSVFITSKSNSNLNNTKKMLSPIRKQPQLPECNWTNSMFKMMMDQNAEISKGIKNFISEYNLRHSSGSLSKDFDSQEDKSIYKAQRAKTYEERPPVNPGKCETYPSIIISSRNRSKQSKNLFMTCHQYFEESSTLEQRINLIHSCILIQRSFRNYKERVYTSAIIIIQKNVRMFLTKKKLFLEKISKFRRIYFWERLKHWYPLLVNKIRERKSQRPLKDYSPYAYHILTIQRISRGYIERKLKLPWKIRFKFLLDRKINFINYTRKQAMWRSCFKDEEELFSSTQNINESMNPYKAQLDDRTNKKDEKELIEVIHNFEKTKMESRKRSLMKARSKRIMLID</sequence>
<dbReference type="AlphaFoldDB" id="A0AAU9KQA0"/>
<dbReference type="Proteomes" id="UP001162131">
    <property type="component" value="Unassembled WGS sequence"/>
</dbReference>
<accession>A0AAU9KQA0</accession>
<organism evidence="1 2">
    <name type="scientific">Blepharisma stoltei</name>
    <dbReference type="NCBI Taxonomy" id="1481888"/>
    <lineage>
        <taxon>Eukaryota</taxon>
        <taxon>Sar</taxon>
        <taxon>Alveolata</taxon>
        <taxon>Ciliophora</taxon>
        <taxon>Postciliodesmatophora</taxon>
        <taxon>Heterotrichea</taxon>
        <taxon>Heterotrichida</taxon>
        <taxon>Blepharismidae</taxon>
        <taxon>Blepharisma</taxon>
    </lineage>
</organism>
<protein>
    <submittedName>
        <fullName evidence="1">Uncharacterized protein</fullName>
    </submittedName>
</protein>
<evidence type="ECO:0000313" key="2">
    <source>
        <dbReference type="Proteomes" id="UP001162131"/>
    </source>
</evidence>